<dbReference type="KEGG" id="tcr:437155.9"/>
<accession>Q4CKA1</accession>
<gene>
    <name evidence="1" type="ORF">Tc00.1047053437155.9</name>
</gene>
<dbReference type="EMBL" id="AAHK01013332">
    <property type="protein sequence ID" value="EAN80703.1"/>
    <property type="molecule type" value="Genomic_DNA"/>
</dbReference>
<dbReference type="Proteomes" id="UP000002296">
    <property type="component" value="Unassembled WGS sequence"/>
</dbReference>
<dbReference type="PaxDb" id="353153-Q4CKA1"/>
<proteinExistence type="predicted"/>
<dbReference type="InterPro" id="IPR011050">
    <property type="entry name" value="Pectin_lyase_fold/virulence"/>
</dbReference>
<comment type="caution">
    <text evidence="1">The sequence shown here is derived from an EMBL/GenBank/DDBJ whole genome shotgun (WGS) entry which is preliminary data.</text>
</comment>
<dbReference type="InParanoid" id="Q4CKA1"/>
<dbReference type="VEuPathDB" id="TriTrypDB:TcCLB.437155.9"/>
<organism evidence="1 2">
    <name type="scientific">Trypanosoma cruzi (strain CL Brener)</name>
    <dbReference type="NCBI Taxonomy" id="353153"/>
    <lineage>
        <taxon>Eukaryota</taxon>
        <taxon>Discoba</taxon>
        <taxon>Euglenozoa</taxon>
        <taxon>Kinetoplastea</taxon>
        <taxon>Metakinetoplastina</taxon>
        <taxon>Trypanosomatida</taxon>
        <taxon>Trypanosomatidae</taxon>
        <taxon>Trypanosoma</taxon>
        <taxon>Schizotrypanum</taxon>
    </lineage>
</organism>
<protein>
    <submittedName>
        <fullName evidence="1">Dispersed gene family protein 1 (DGF-1), putative</fullName>
    </submittedName>
</protein>
<name>Q4CKA1_TRYCC</name>
<dbReference type="SUPFAM" id="SSF51126">
    <property type="entry name" value="Pectin lyase-like"/>
    <property type="match status" value="1"/>
</dbReference>
<keyword evidence="2" id="KW-1185">Reference proteome</keyword>
<feature type="non-terminal residue" evidence="1">
    <location>
        <position position="339"/>
    </location>
</feature>
<sequence>GSPVTDYGVVLNIGAPVTVLDCGACTMDAVCLAARTSSISGCECVCAAGGYGDTCLPAAVPDGLGPLPLPDADDTEVRCVHGGSIDSLDVPDPGVRGLCFVNVTFTAAIVLDLSHFDAPQQTLNITLLHCVLRGLSIKGSGARVHVNVVASMMDSGVLEFEGDFGVSSQILVVGSTIVTTSGHAILFVKFTLSANMTLLLLDDYIEGNCYAVYFSVAVVVDGGGIIVKGNTLSATKDDDGVESSVCVYAVDVKNGGYFDVENNTMSAVNGVILFGDTTVSSAGLLRVADCTFFGGTEIFDPALVYLSGSVTLEGGAQWRVEGNSVGAASVLTIPYPQYK</sequence>
<dbReference type="AlphaFoldDB" id="Q4CKA1"/>
<reference evidence="1 2" key="1">
    <citation type="journal article" date="2005" name="Science">
        <title>The genome sequence of Trypanosoma cruzi, etiologic agent of Chagas disease.</title>
        <authorList>
            <person name="El-Sayed N.M."/>
            <person name="Myler P.J."/>
            <person name="Bartholomeu D.C."/>
            <person name="Nilsson D."/>
            <person name="Aggarwal G."/>
            <person name="Tran A.N."/>
            <person name="Ghedin E."/>
            <person name="Worthey E.A."/>
            <person name="Delcher A.L."/>
            <person name="Blandin G."/>
            <person name="Westenberger S.J."/>
            <person name="Caler E."/>
            <person name="Cerqueira G.C."/>
            <person name="Branche C."/>
            <person name="Haas B."/>
            <person name="Anupama A."/>
            <person name="Arner E."/>
            <person name="Aslund L."/>
            <person name="Attipoe P."/>
            <person name="Bontempi E."/>
            <person name="Bringaud F."/>
            <person name="Burton P."/>
            <person name="Cadag E."/>
            <person name="Campbell D.A."/>
            <person name="Carrington M."/>
            <person name="Crabtree J."/>
            <person name="Darban H."/>
            <person name="da Silveira J.F."/>
            <person name="de Jong P."/>
            <person name="Edwards K."/>
            <person name="Englund P.T."/>
            <person name="Fazelina G."/>
            <person name="Feldblyum T."/>
            <person name="Ferella M."/>
            <person name="Frasch A.C."/>
            <person name="Gull K."/>
            <person name="Horn D."/>
            <person name="Hou L."/>
            <person name="Huang Y."/>
            <person name="Kindlund E."/>
            <person name="Klingbeil M."/>
            <person name="Kluge S."/>
            <person name="Koo H."/>
            <person name="Lacerda D."/>
            <person name="Levin M.J."/>
            <person name="Lorenzi H."/>
            <person name="Louie T."/>
            <person name="Machado C.R."/>
            <person name="McCulloch R."/>
            <person name="McKenna A."/>
            <person name="Mizuno Y."/>
            <person name="Mottram J.C."/>
            <person name="Nelson S."/>
            <person name="Ochaya S."/>
            <person name="Osoegawa K."/>
            <person name="Pai G."/>
            <person name="Parsons M."/>
            <person name="Pentony M."/>
            <person name="Pettersson U."/>
            <person name="Pop M."/>
            <person name="Ramirez J.L."/>
            <person name="Rinta J."/>
            <person name="Robertson L."/>
            <person name="Salzberg S.L."/>
            <person name="Sanchez D.O."/>
            <person name="Seyler A."/>
            <person name="Sharma R."/>
            <person name="Shetty J."/>
            <person name="Simpson A.J."/>
            <person name="Sisk E."/>
            <person name="Tammi M.T."/>
            <person name="Tarleton R."/>
            <person name="Teixeira S."/>
            <person name="Van Aken S."/>
            <person name="Vogt C."/>
            <person name="Ward P.N."/>
            <person name="Wickstead B."/>
            <person name="Wortman J."/>
            <person name="White O."/>
            <person name="Fraser C.M."/>
            <person name="Stuart K.D."/>
            <person name="Andersson B."/>
        </authorList>
    </citation>
    <scope>NUCLEOTIDE SEQUENCE [LARGE SCALE GENOMIC DNA]</scope>
    <source>
        <strain evidence="1 2">CL Brener</strain>
    </source>
</reference>
<evidence type="ECO:0000313" key="2">
    <source>
        <dbReference type="Proteomes" id="UP000002296"/>
    </source>
</evidence>
<feature type="non-terminal residue" evidence="1">
    <location>
        <position position="1"/>
    </location>
</feature>
<dbReference type="RefSeq" id="XP_802149.1">
    <property type="nucleotide sequence ID" value="XM_797056.1"/>
</dbReference>
<dbReference type="GeneID" id="3531030"/>
<evidence type="ECO:0000313" key="1">
    <source>
        <dbReference type="EMBL" id="EAN80703.1"/>
    </source>
</evidence>